<organism evidence="4 5">
    <name type="scientific">Elysia marginata</name>
    <dbReference type="NCBI Taxonomy" id="1093978"/>
    <lineage>
        <taxon>Eukaryota</taxon>
        <taxon>Metazoa</taxon>
        <taxon>Spiralia</taxon>
        <taxon>Lophotrochozoa</taxon>
        <taxon>Mollusca</taxon>
        <taxon>Gastropoda</taxon>
        <taxon>Heterobranchia</taxon>
        <taxon>Euthyneura</taxon>
        <taxon>Panpulmonata</taxon>
        <taxon>Sacoglossa</taxon>
        <taxon>Placobranchoidea</taxon>
        <taxon>Plakobranchidae</taxon>
        <taxon>Elysia</taxon>
    </lineage>
</organism>
<gene>
    <name evidence="4" type="ORF">ElyMa_000076100</name>
</gene>
<evidence type="ECO:0000313" key="5">
    <source>
        <dbReference type="Proteomes" id="UP000762676"/>
    </source>
</evidence>
<comment type="caution">
    <text evidence="4">The sequence shown here is derived from an EMBL/GenBank/DDBJ whole genome shotgun (WGS) entry which is preliminary data.</text>
</comment>
<protein>
    <submittedName>
        <fullName evidence="4">Cat eye syndrome critical region protein 6-like protein</fullName>
    </submittedName>
</protein>
<proteinExistence type="inferred from homology"/>
<feature type="compositionally biased region" description="Polar residues" evidence="2">
    <location>
        <begin position="353"/>
        <end position="364"/>
    </location>
</feature>
<dbReference type="PANTHER" id="PTHR47399">
    <property type="entry name" value="TRANSMEMBRANE PROTEIN 121B"/>
    <property type="match status" value="1"/>
</dbReference>
<feature type="transmembrane region" description="Helical" evidence="3">
    <location>
        <begin position="63"/>
        <end position="84"/>
    </location>
</feature>
<accession>A0AAV4EH06</accession>
<dbReference type="InterPro" id="IPR026624">
    <property type="entry name" value="CECR6"/>
</dbReference>
<dbReference type="Proteomes" id="UP000762676">
    <property type="component" value="Unassembled WGS sequence"/>
</dbReference>
<sequence length="386" mass="42859">MASMDYYLIHHLGISHLTWLAFDAINITLLIICIQQARSAIQASEGEKAPSNIIRIASGSMGWVTWLFMSIAVAAKSVVIFHYFSDDLDESSTFFGPNTLKTTIALGSCTFLLLLITQHNAPAGSDGRRYIEELTGTVVFDILDTVDILEVLFDSDERDALWSGLEGFILAVAVLNLILPTVPLFTLAKSKFGQRKLSIKLIHGHRILLVLAVNMPNLLVRLLLWHGMSSGISPFTLKNILAISLTFYDIYEHNKEELEDINSGEGKGRSDEDPVKLEKKLTRGPGSDFQDPRSFHKNGSPLPTDSGVESPTPHDFYTPKDNQRERNGGKRNRGNRPYTNHDYHGDLGRGKNYQKSETMSSGGSETADEHDSYSQKPPLHINTTSV</sequence>
<dbReference type="AlphaFoldDB" id="A0AAV4EH06"/>
<keyword evidence="3" id="KW-0812">Transmembrane</keyword>
<dbReference type="PANTHER" id="PTHR47399:SF1">
    <property type="entry name" value="TRANSMEMBRANE PROTEIN 121B"/>
    <property type="match status" value="1"/>
</dbReference>
<evidence type="ECO:0000256" key="3">
    <source>
        <dbReference type="SAM" id="Phobius"/>
    </source>
</evidence>
<feature type="transmembrane region" description="Helical" evidence="3">
    <location>
        <begin position="168"/>
        <end position="187"/>
    </location>
</feature>
<evidence type="ECO:0000313" key="4">
    <source>
        <dbReference type="EMBL" id="GFR60322.1"/>
    </source>
</evidence>
<comment type="similarity">
    <text evidence="1">Belongs to the TMEM121 family.</text>
</comment>
<evidence type="ECO:0000256" key="2">
    <source>
        <dbReference type="SAM" id="MobiDB-lite"/>
    </source>
</evidence>
<name>A0AAV4EH06_9GAST</name>
<feature type="region of interest" description="Disordered" evidence="2">
    <location>
        <begin position="261"/>
        <end position="386"/>
    </location>
</feature>
<feature type="compositionally biased region" description="Basic and acidic residues" evidence="2">
    <location>
        <begin position="266"/>
        <end position="281"/>
    </location>
</feature>
<dbReference type="EMBL" id="BMAT01000137">
    <property type="protein sequence ID" value="GFR60322.1"/>
    <property type="molecule type" value="Genomic_DNA"/>
</dbReference>
<feature type="transmembrane region" description="Helical" evidence="3">
    <location>
        <begin position="207"/>
        <end position="228"/>
    </location>
</feature>
<dbReference type="InterPro" id="IPR032776">
    <property type="entry name" value="CECR6/TMEM121"/>
</dbReference>
<keyword evidence="5" id="KW-1185">Reference proteome</keyword>
<feature type="transmembrane region" description="Helical" evidence="3">
    <location>
        <begin position="12"/>
        <end position="34"/>
    </location>
</feature>
<reference evidence="4 5" key="1">
    <citation type="journal article" date="2021" name="Elife">
        <title>Chloroplast acquisition without the gene transfer in kleptoplastic sea slugs, Plakobranchus ocellatus.</title>
        <authorList>
            <person name="Maeda T."/>
            <person name="Takahashi S."/>
            <person name="Yoshida T."/>
            <person name="Shimamura S."/>
            <person name="Takaki Y."/>
            <person name="Nagai Y."/>
            <person name="Toyoda A."/>
            <person name="Suzuki Y."/>
            <person name="Arimoto A."/>
            <person name="Ishii H."/>
            <person name="Satoh N."/>
            <person name="Nishiyama T."/>
            <person name="Hasebe M."/>
            <person name="Maruyama T."/>
            <person name="Minagawa J."/>
            <person name="Obokata J."/>
            <person name="Shigenobu S."/>
        </authorList>
    </citation>
    <scope>NUCLEOTIDE SEQUENCE [LARGE SCALE GENOMIC DNA]</scope>
</reference>
<feature type="compositionally biased region" description="Basic and acidic residues" evidence="2">
    <location>
        <begin position="339"/>
        <end position="349"/>
    </location>
</feature>
<keyword evidence="3" id="KW-0472">Membrane</keyword>
<keyword evidence="3" id="KW-1133">Transmembrane helix</keyword>
<evidence type="ECO:0000256" key="1">
    <source>
        <dbReference type="ARBA" id="ARBA00007711"/>
    </source>
</evidence>
<feature type="compositionally biased region" description="Basic and acidic residues" evidence="2">
    <location>
        <begin position="317"/>
        <end position="328"/>
    </location>
</feature>
<dbReference type="Pfam" id="PF14997">
    <property type="entry name" value="CECR6_TMEM121"/>
    <property type="match status" value="1"/>
</dbReference>